<dbReference type="AlphaFoldDB" id="A0AAD4KKJ5"/>
<evidence type="ECO:0000256" key="4">
    <source>
        <dbReference type="SAM" id="MobiDB-lite"/>
    </source>
</evidence>
<dbReference type="InterPro" id="IPR001353">
    <property type="entry name" value="Proteasome_sua/b"/>
</dbReference>
<feature type="region of interest" description="Disordered" evidence="4">
    <location>
        <begin position="248"/>
        <end position="294"/>
    </location>
</feature>
<dbReference type="InterPro" id="IPR000426">
    <property type="entry name" value="Proteasome_asu_N"/>
</dbReference>
<dbReference type="GO" id="GO:0019773">
    <property type="term" value="C:proteasome core complex, alpha-subunit complex"/>
    <property type="evidence" value="ECO:0007669"/>
    <property type="project" value="UniProtKB-UniRule"/>
</dbReference>
<proteinExistence type="inferred from homology"/>
<evidence type="ECO:0000259" key="5">
    <source>
        <dbReference type="PROSITE" id="PS00388"/>
    </source>
</evidence>
<dbReference type="Gene3D" id="3.60.20.10">
    <property type="entry name" value="Glutamine Phosphoribosylpyrophosphate, subunit 1, domain 1"/>
    <property type="match status" value="1"/>
</dbReference>
<dbReference type="EMBL" id="JAJTJA010000009">
    <property type="protein sequence ID" value="KAH8693514.1"/>
    <property type="molecule type" value="Genomic_DNA"/>
</dbReference>
<reference evidence="6" key="1">
    <citation type="submission" date="2021-12" db="EMBL/GenBank/DDBJ databases">
        <title>Convergent genome expansion in fungi linked to evolution of root-endophyte symbiosis.</title>
        <authorList>
            <consortium name="DOE Joint Genome Institute"/>
            <person name="Ke Y.-H."/>
            <person name="Bonito G."/>
            <person name="Liao H.-L."/>
            <person name="Looney B."/>
            <person name="Rojas-Flechas A."/>
            <person name="Nash J."/>
            <person name="Hameed K."/>
            <person name="Schadt C."/>
            <person name="Martin F."/>
            <person name="Crous P.W."/>
            <person name="Miettinen O."/>
            <person name="Magnuson J.K."/>
            <person name="Labbe J."/>
            <person name="Jacobson D."/>
            <person name="Doktycz M.J."/>
            <person name="Veneault-Fourrey C."/>
            <person name="Kuo A."/>
            <person name="Mondo S."/>
            <person name="Calhoun S."/>
            <person name="Riley R."/>
            <person name="Ohm R."/>
            <person name="LaButti K."/>
            <person name="Andreopoulos B."/>
            <person name="Pangilinan J."/>
            <person name="Nolan M."/>
            <person name="Tritt A."/>
            <person name="Clum A."/>
            <person name="Lipzen A."/>
            <person name="Daum C."/>
            <person name="Barry K."/>
            <person name="Grigoriev I.V."/>
            <person name="Vilgalys R."/>
        </authorList>
    </citation>
    <scope>NUCLEOTIDE SEQUENCE</scope>
    <source>
        <strain evidence="6">PMI_201</strain>
    </source>
</reference>
<dbReference type="GO" id="GO:0005634">
    <property type="term" value="C:nucleus"/>
    <property type="evidence" value="ECO:0007669"/>
    <property type="project" value="UniProtKB-SubCell"/>
</dbReference>
<feature type="compositionally biased region" description="Acidic residues" evidence="4">
    <location>
        <begin position="276"/>
        <end position="287"/>
    </location>
</feature>
<keyword evidence="3" id="KW-0539">Nucleus</keyword>
<sequence length="294" mass="31417">MTSIGTGYDLSNSVFSPDGRNFQVEYAVKAVENGGTAIGIRCKDGVVLAVEKLITSKLLKPGANKRIASVDRNFGIVTAGLVPDGRHFVSRARDEAASWRRTYKGPIPTSALANRLGGYVQAYTLYSSVRPFGVTSIVGGWDLESELSVDGQVGTGPSVGAGGKAEGVKAGGPGLYMIEPSGLYWGYYGAATGKGRQAAKAELEKLDLSSGNLSLHDGVKEAARIIYVAHEDSKDKEFELEMTWISSLDGPTKGRHEEVPKDLLEEAEKAAKAALEGEDEDEEDGPKDEERMEE</sequence>
<dbReference type="GO" id="GO:0006511">
    <property type="term" value="P:ubiquitin-dependent protein catabolic process"/>
    <property type="evidence" value="ECO:0007669"/>
    <property type="project" value="InterPro"/>
</dbReference>
<dbReference type="InterPro" id="IPR050115">
    <property type="entry name" value="Proteasome_alpha"/>
</dbReference>
<comment type="similarity">
    <text evidence="2 3">Belongs to the peptidase T1A family.</text>
</comment>
<dbReference type="PROSITE" id="PS51475">
    <property type="entry name" value="PROTEASOME_ALPHA_2"/>
    <property type="match status" value="1"/>
</dbReference>
<dbReference type="GeneID" id="70246916"/>
<evidence type="ECO:0000256" key="2">
    <source>
        <dbReference type="PROSITE-ProRule" id="PRU00808"/>
    </source>
</evidence>
<dbReference type="SMART" id="SM00948">
    <property type="entry name" value="Proteasome_A_N"/>
    <property type="match status" value="1"/>
</dbReference>
<dbReference type="SUPFAM" id="SSF56235">
    <property type="entry name" value="N-terminal nucleophile aminohydrolases (Ntn hydrolases)"/>
    <property type="match status" value="1"/>
</dbReference>
<dbReference type="Pfam" id="PF00227">
    <property type="entry name" value="Proteasome"/>
    <property type="match status" value="2"/>
</dbReference>
<dbReference type="InterPro" id="IPR023332">
    <property type="entry name" value="Proteasome_alpha-type"/>
</dbReference>
<dbReference type="PANTHER" id="PTHR11599">
    <property type="entry name" value="PROTEASOME SUBUNIT ALPHA/BETA"/>
    <property type="match status" value="1"/>
</dbReference>
<dbReference type="CDD" id="cd03751">
    <property type="entry name" value="proteasome_alpha_type_3"/>
    <property type="match status" value="1"/>
</dbReference>
<dbReference type="Pfam" id="PF10584">
    <property type="entry name" value="Proteasome_A_N"/>
    <property type="match status" value="1"/>
</dbReference>
<comment type="subunit">
    <text evidence="3">The 26S proteasome consists of a 20S proteasome core and two 19S regulatory subunits.</text>
</comment>
<dbReference type="RefSeq" id="XP_046069184.1">
    <property type="nucleotide sequence ID" value="XM_046216629.1"/>
</dbReference>
<evidence type="ECO:0000256" key="1">
    <source>
        <dbReference type="ARBA" id="ARBA00022942"/>
    </source>
</evidence>
<evidence type="ECO:0000313" key="7">
    <source>
        <dbReference type="Proteomes" id="UP001201262"/>
    </source>
</evidence>
<keyword evidence="3" id="KW-0963">Cytoplasm</keyword>
<gene>
    <name evidence="6" type="ORF">BGW36DRAFT_383171</name>
</gene>
<comment type="subcellular location">
    <subcellularLocation>
        <location evidence="3">Cytoplasm</location>
    </subcellularLocation>
    <subcellularLocation>
        <location evidence="3">Nucleus</location>
    </subcellularLocation>
</comment>
<feature type="domain" description="Proteasome alpha-type subunits" evidence="5">
    <location>
        <begin position="8"/>
        <end position="30"/>
    </location>
</feature>
<keyword evidence="7" id="KW-1185">Reference proteome</keyword>
<accession>A0AAD4KKJ5</accession>
<protein>
    <recommendedName>
        <fullName evidence="3">Proteasome subunit alpha type</fullName>
    </recommendedName>
</protein>
<dbReference type="Proteomes" id="UP001201262">
    <property type="component" value="Unassembled WGS sequence"/>
</dbReference>
<comment type="caution">
    <text evidence="6">The sequence shown here is derived from an EMBL/GenBank/DDBJ whole genome shotgun (WGS) entry which is preliminary data.</text>
</comment>
<dbReference type="FunFam" id="3.60.20.10:FF:000044">
    <property type="entry name" value="Probable proteasome subunit alpha type-7"/>
    <property type="match status" value="1"/>
</dbReference>
<name>A0AAD4KKJ5_9EURO</name>
<dbReference type="InterPro" id="IPR029055">
    <property type="entry name" value="Ntn_hydrolases_N"/>
</dbReference>
<dbReference type="GO" id="GO:0005737">
    <property type="term" value="C:cytoplasm"/>
    <property type="evidence" value="ECO:0007669"/>
    <property type="project" value="UniProtKB-SubCell"/>
</dbReference>
<evidence type="ECO:0000313" key="6">
    <source>
        <dbReference type="EMBL" id="KAH8693514.1"/>
    </source>
</evidence>
<keyword evidence="1 2" id="KW-0647">Proteasome</keyword>
<organism evidence="6 7">
    <name type="scientific">Talaromyces proteolyticus</name>
    <dbReference type="NCBI Taxonomy" id="1131652"/>
    <lineage>
        <taxon>Eukaryota</taxon>
        <taxon>Fungi</taxon>
        <taxon>Dikarya</taxon>
        <taxon>Ascomycota</taxon>
        <taxon>Pezizomycotina</taxon>
        <taxon>Eurotiomycetes</taxon>
        <taxon>Eurotiomycetidae</taxon>
        <taxon>Eurotiales</taxon>
        <taxon>Trichocomaceae</taxon>
        <taxon>Talaromyces</taxon>
        <taxon>Talaromyces sect. Bacilispori</taxon>
    </lineage>
</organism>
<dbReference type="PROSITE" id="PS00388">
    <property type="entry name" value="PROTEASOME_ALPHA_1"/>
    <property type="match status" value="1"/>
</dbReference>
<evidence type="ECO:0000256" key="3">
    <source>
        <dbReference type="RuleBase" id="RU000551"/>
    </source>
</evidence>
<feature type="compositionally biased region" description="Basic and acidic residues" evidence="4">
    <location>
        <begin position="252"/>
        <end position="271"/>
    </location>
</feature>